<gene>
    <name evidence="1" type="ORF">HINF_LOCUS614</name>
    <name evidence="2" type="ORF">HINF_LOCUS619</name>
    <name evidence="3" type="ORF">HINF_LOCUS622</name>
</gene>
<dbReference type="EMBL" id="CAXDID020000001">
    <property type="protein sequence ID" value="CAL5970679.1"/>
    <property type="molecule type" value="Genomic_DNA"/>
</dbReference>
<evidence type="ECO:0000313" key="3">
    <source>
        <dbReference type="EMBL" id="CAL5970682.1"/>
    </source>
</evidence>
<organism evidence="2 4">
    <name type="scientific">Hexamita inflata</name>
    <dbReference type="NCBI Taxonomy" id="28002"/>
    <lineage>
        <taxon>Eukaryota</taxon>
        <taxon>Metamonada</taxon>
        <taxon>Diplomonadida</taxon>
        <taxon>Hexamitidae</taxon>
        <taxon>Hexamitinae</taxon>
        <taxon>Hexamita</taxon>
    </lineage>
</organism>
<dbReference type="EMBL" id="CAXDID020000001">
    <property type="protein sequence ID" value="CAL5970682.1"/>
    <property type="molecule type" value="Genomic_DNA"/>
</dbReference>
<keyword evidence="4" id="KW-1185">Reference proteome</keyword>
<comment type="caution">
    <text evidence="2">The sequence shown here is derived from an EMBL/GenBank/DDBJ whole genome shotgun (WGS) entry which is preliminary data.</text>
</comment>
<proteinExistence type="predicted"/>
<name>A0ABP1GJ22_9EUKA</name>
<accession>A0ABP1GJ22</accession>
<evidence type="ECO:0000313" key="4">
    <source>
        <dbReference type="Proteomes" id="UP001642409"/>
    </source>
</evidence>
<sequence length="155" mass="17628">MGRPTELSQILLFIQNTASQSELSGTDIQAVVWLRRASQYVHLLASMTYLKATKTACSVKQCVSVVANLKLYFEPQFGCPVIYGLQQFVNIVLVNHSLFVSCISIKISNPHFKNYICAFTLKYSWVKSSLYKCMGLRHVQVIPYIQNMQTDAFYV</sequence>
<evidence type="ECO:0000313" key="1">
    <source>
        <dbReference type="EMBL" id="CAL5970674.1"/>
    </source>
</evidence>
<dbReference type="Proteomes" id="UP001642409">
    <property type="component" value="Unassembled WGS sequence"/>
</dbReference>
<evidence type="ECO:0000313" key="2">
    <source>
        <dbReference type="EMBL" id="CAL5970679.1"/>
    </source>
</evidence>
<protein>
    <submittedName>
        <fullName evidence="2">Hypothetical_protein</fullName>
    </submittedName>
</protein>
<dbReference type="EMBL" id="CAXDID020000001">
    <property type="protein sequence ID" value="CAL5970674.1"/>
    <property type="molecule type" value="Genomic_DNA"/>
</dbReference>
<reference evidence="2 4" key="1">
    <citation type="submission" date="2024-07" db="EMBL/GenBank/DDBJ databases">
        <authorList>
            <person name="Akdeniz Z."/>
        </authorList>
    </citation>
    <scope>NUCLEOTIDE SEQUENCE [LARGE SCALE GENOMIC DNA]</scope>
</reference>